<feature type="domain" description="Phasin" evidence="3">
    <location>
        <begin position="17"/>
        <end position="107"/>
    </location>
</feature>
<dbReference type="RefSeq" id="WP_130187786.1">
    <property type="nucleotide sequence ID" value="NZ_CP035913.1"/>
</dbReference>
<feature type="region of interest" description="Disordered" evidence="2">
    <location>
        <begin position="150"/>
        <end position="210"/>
    </location>
</feature>
<proteinExistence type="predicted"/>
<protein>
    <submittedName>
        <fullName evidence="4">Phasin family protein</fullName>
    </submittedName>
</protein>
<dbReference type="InterPro" id="IPR018968">
    <property type="entry name" value="Phasin"/>
</dbReference>
<evidence type="ECO:0000256" key="1">
    <source>
        <dbReference type="SAM" id="Coils"/>
    </source>
</evidence>
<dbReference type="Pfam" id="PF09361">
    <property type="entry name" value="Phasin_2"/>
    <property type="match status" value="1"/>
</dbReference>
<evidence type="ECO:0000256" key="2">
    <source>
        <dbReference type="SAM" id="MobiDB-lite"/>
    </source>
</evidence>
<keyword evidence="5" id="KW-1185">Reference proteome</keyword>
<dbReference type="Proteomes" id="UP000290637">
    <property type="component" value="Chromosome"/>
</dbReference>
<evidence type="ECO:0000313" key="5">
    <source>
        <dbReference type="Proteomes" id="UP000290637"/>
    </source>
</evidence>
<feature type="coiled-coil region" evidence="1">
    <location>
        <begin position="120"/>
        <end position="148"/>
    </location>
</feature>
<reference evidence="4 5" key="1">
    <citation type="submission" date="2019-02" db="EMBL/GenBank/DDBJ databases">
        <title>Draft Genome Sequences of Six Type Strains of the Genus Massilia.</title>
        <authorList>
            <person name="Miess H."/>
            <person name="Frediansyhah A."/>
            <person name="Gross H."/>
        </authorList>
    </citation>
    <scope>NUCLEOTIDE SEQUENCE [LARGE SCALE GENOMIC DNA]</scope>
    <source>
        <strain evidence="4 5">DSM 17473</strain>
    </source>
</reference>
<organism evidence="4 5">
    <name type="scientific">Pseudoduganella lutea</name>
    <dbReference type="NCBI Taxonomy" id="321985"/>
    <lineage>
        <taxon>Bacteria</taxon>
        <taxon>Pseudomonadati</taxon>
        <taxon>Pseudomonadota</taxon>
        <taxon>Betaproteobacteria</taxon>
        <taxon>Burkholderiales</taxon>
        <taxon>Oxalobacteraceae</taxon>
        <taxon>Telluria group</taxon>
        <taxon>Pseudoduganella</taxon>
    </lineage>
</organism>
<dbReference type="KEGG" id="plue:EWM63_18120"/>
<accession>A0A4P6KZJ7</accession>
<feature type="compositionally biased region" description="Polar residues" evidence="2">
    <location>
        <begin position="195"/>
        <end position="210"/>
    </location>
</feature>
<dbReference type="EMBL" id="CP035913">
    <property type="protein sequence ID" value="QBE64669.1"/>
    <property type="molecule type" value="Genomic_DNA"/>
</dbReference>
<gene>
    <name evidence="4" type="ORF">EWM63_18120</name>
</gene>
<sequence>MFPYSQAVNPSLRSHLESQAAFFNDFSNSLSTAFQNIYSANLKLGQAMLEESATVGRRLLTTRDTAEALQVVASAAQPASNKYRAYQQHLSRLAADAQVDFSRVTQQHAQHTSRTARDLVEEVARNAAEQTENNLRQQREAVEKAGQSFRFGATQDDNDSADSVAGARDKSKGNGASVQVDAQAGGASIHGSAQGPITNAAHEQSNKKSG</sequence>
<keyword evidence="1" id="KW-0175">Coiled coil</keyword>
<dbReference type="OrthoDB" id="8777596at2"/>
<evidence type="ECO:0000313" key="4">
    <source>
        <dbReference type="EMBL" id="QBE64669.1"/>
    </source>
</evidence>
<dbReference type="NCBIfam" id="TIGR01841">
    <property type="entry name" value="phasin"/>
    <property type="match status" value="1"/>
</dbReference>
<dbReference type="AlphaFoldDB" id="A0A4P6KZJ7"/>
<name>A0A4P6KZJ7_9BURK</name>
<dbReference type="InterPro" id="IPR010127">
    <property type="entry name" value="Phasin_subfam-1"/>
</dbReference>
<evidence type="ECO:0000259" key="3">
    <source>
        <dbReference type="Pfam" id="PF09361"/>
    </source>
</evidence>